<evidence type="ECO:0000256" key="1">
    <source>
        <dbReference type="SAM" id="MobiDB-lite"/>
    </source>
</evidence>
<name>A0A194YKH6_SORBI</name>
<dbReference type="InParanoid" id="A0A194YKH6"/>
<feature type="region of interest" description="Disordered" evidence="1">
    <location>
        <begin position="88"/>
        <end position="124"/>
    </location>
</feature>
<accession>A0A194YKH6</accession>
<evidence type="ECO:0000313" key="2">
    <source>
        <dbReference type="EMBL" id="KXG20457.1"/>
    </source>
</evidence>
<sequence length="150" mass="16892">MVCAHFFVTTTTSLALMWSISLRLDLDLAAALFKRLDCPRCLLAFSSSTSRFLACFFSTFPCFLACAMDDFFPGYDLNVRLEDEDGNLPFDLNDDNKPEDGDSDGNAEFQMVEPDDDDGNNFFDLNDPPLEHGNGLSFFSYKKHIVANNR</sequence>
<dbReference type="Proteomes" id="UP000000768">
    <property type="component" value="Chromosome 10"/>
</dbReference>
<evidence type="ECO:0000313" key="3">
    <source>
        <dbReference type="Proteomes" id="UP000000768"/>
    </source>
</evidence>
<dbReference type="EMBL" id="CM000769">
    <property type="protein sequence ID" value="KXG20457.1"/>
    <property type="molecule type" value="Genomic_DNA"/>
</dbReference>
<dbReference type="Gramene" id="KXG20457">
    <property type="protein sequence ID" value="KXG20457"/>
    <property type="gene ID" value="SORBI_3010G203100"/>
</dbReference>
<gene>
    <name evidence="2" type="ORF">SORBI_3010G203100</name>
</gene>
<proteinExistence type="predicted"/>
<dbReference type="AlphaFoldDB" id="A0A194YKH6"/>
<reference evidence="2 3" key="1">
    <citation type="journal article" date="2009" name="Nature">
        <title>The Sorghum bicolor genome and the diversification of grasses.</title>
        <authorList>
            <person name="Paterson A.H."/>
            <person name="Bowers J.E."/>
            <person name="Bruggmann R."/>
            <person name="Dubchak I."/>
            <person name="Grimwood J."/>
            <person name="Gundlach H."/>
            <person name="Haberer G."/>
            <person name="Hellsten U."/>
            <person name="Mitros T."/>
            <person name="Poliakov A."/>
            <person name="Schmutz J."/>
            <person name="Spannagl M."/>
            <person name="Tang H."/>
            <person name="Wang X."/>
            <person name="Wicker T."/>
            <person name="Bharti A.K."/>
            <person name="Chapman J."/>
            <person name="Feltus F.A."/>
            <person name="Gowik U."/>
            <person name="Grigoriev I.V."/>
            <person name="Lyons E."/>
            <person name="Maher C.A."/>
            <person name="Martis M."/>
            <person name="Narechania A."/>
            <person name="Otillar R.P."/>
            <person name="Penning B.W."/>
            <person name="Salamov A.A."/>
            <person name="Wang Y."/>
            <person name="Zhang L."/>
            <person name="Carpita N.C."/>
            <person name="Freeling M."/>
            <person name="Gingle A.R."/>
            <person name="Hash C.T."/>
            <person name="Keller B."/>
            <person name="Klein P."/>
            <person name="Kresovich S."/>
            <person name="McCann M.C."/>
            <person name="Ming R."/>
            <person name="Peterson D.G."/>
            <person name="Mehboob-ur-Rahman"/>
            <person name="Ware D."/>
            <person name="Westhoff P."/>
            <person name="Mayer K.F."/>
            <person name="Messing J."/>
            <person name="Rokhsar D.S."/>
        </authorList>
    </citation>
    <scope>NUCLEOTIDE SEQUENCE [LARGE SCALE GENOMIC DNA]</scope>
    <source>
        <strain evidence="3">cv. BTx623</strain>
    </source>
</reference>
<keyword evidence="3" id="KW-1185">Reference proteome</keyword>
<reference evidence="3" key="2">
    <citation type="journal article" date="2018" name="Plant J.">
        <title>The Sorghum bicolor reference genome: improved assembly, gene annotations, a transcriptome atlas, and signatures of genome organization.</title>
        <authorList>
            <person name="McCormick R.F."/>
            <person name="Truong S.K."/>
            <person name="Sreedasyam A."/>
            <person name="Jenkins J."/>
            <person name="Shu S."/>
            <person name="Sims D."/>
            <person name="Kennedy M."/>
            <person name="Amirebrahimi M."/>
            <person name="Weers B.D."/>
            <person name="McKinley B."/>
            <person name="Mattison A."/>
            <person name="Morishige D.T."/>
            <person name="Grimwood J."/>
            <person name="Schmutz J."/>
            <person name="Mullet J.E."/>
        </authorList>
    </citation>
    <scope>NUCLEOTIDE SEQUENCE [LARGE SCALE GENOMIC DNA]</scope>
    <source>
        <strain evidence="3">cv. BTx623</strain>
    </source>
</reference>
<protein>
    <submittedName>
        <fullName evidence="2">Uncharacterized protein</fullName>
    </submittedName>
</protein>
<organism evidence="2 3">
    <name type="scientific">Sorghum bicolor</name>
    <name type="common">Sorghum</name>
    <name type="synonym">Sorghum vulgare</name>
    <dbReference type="NCBI Taxonomy" id="4558"/>
    <lineage>
        <taxon>Eukaryota</taxon>
        <taxon>Viridiplantae</taxon>
        <taxon>Streptophyta</taxon>
        <taxon>Embryophyta</taxon>
        <taxon>Tracheophyta</taxon>
        <taxon>Spermatophyta</taxon>
        <taxon>Magnoliopsida</taxon>
        <taxon>Liliopsida</taxon>
        <taxon>Poales</taxon>
        <taxon>Poaceae</taxon>
        <taxon>PACMAD clade</taxon>
        <taxon>Panicoideae</taxon>
        <taxon>Andropogonodae</taxon>
        <taxon>Andropogoneae</taxon>
        <taxon>Sorghinae</taxon>
        <taxon>Sorghum</taxon>
    </lineage>
</organism>